<keyword evidence="7" id="KW-1185">Reference proteome</keyword>
<proteinExistence type="inferred from homology"/>
<dbReference type="GO" id="GO:0016887">
    <property type="term" value="F:ATP hydrolysis activity"/>
    <property type="evidence" value="ECO:0007669"/>
    <property type="project" value="InterPro"/>
</dbReference>
<dbReference type="RefSeq" id="WP_201347521.1">
    <property type="nucleotide sequence ID" value="NZ_AP014546.1"/>
</dbReference>
<keyword evidence="2" id="KW-0067">ATP-binding</keyword>
<reference evidence="6 7" key="1">
    <citation type="journal article" date="2008" name="Int. J. Syst. Evol. Microbiol.">
        <title>Neptunomonas japonica sp. nov., an Osedax japonicus symbiont-like bacterium isolated from sediment adjacent to sperm whale carcasses off Kagoshima, Japan.</title>
        <authorList>
            <person name="Miyazaki M."/>
            <person name="Nogi Y."/>
            <person name="Fujiwara Y."/>
            <person name="Kawato M."/>
            <person name="Kubokawa K."/>
            <person name="Horikoshi K."/>
        </authorList>
    </citation>
    <scope>NUCLEOTIDE SEQUENCE [LARGE SCALE GENOMIC DNA]</scope>
    <source>
        <strain evidence="6 7">JAMM 1380</strain>
    </source>
</reference>
<dbReference type="InterPro" id="IPR052381">
    <property type="entry name" value="AAA_domain_protein"/>
</dbReference>
<evidence type="ECO:0000256" key="4">
    <source>
        <dbReference type="ARBA" id="ARBA00040480"/>
    </source>
</evidence>
<dbReference type="PANTHER" id="PTHR42960:SF1">
    <property type="entry name" value="YCF46 PROTEIN"/>
    <property type="match status" value="1"/>
</dbReference>
<dbReference type="CDD" id="cd19507">
    <property type="entry name" value="RecA-like_Ycf46-like"/>
    <property type="match status" value="1"/>
</dbReference>
<evidence type="ECO:0000313" key="6">
    <source>
        <dbReference type="EMBL" id="BBB30325.1"/>
    </source>
</evidence>
<evidence type="ECO:0000259" key="5">
    <source>
        <dbReference type="SMART" id="SM00382"/>
    </source>
</evidence>
<feature type="domain" description="AAA+ ATPase" evidence="5">
    <location>
        <begin position="262"/>
        <end position="395"/>
    </location>
</feature>
<dbReference type="Gene3D" id="1.10.8.60">
    <property type="match status" value="1"/>
</dbReference>
<evidence type="ECO:0000313" key="7">
    <source>
        <dbReference type="Proteomes" id="UP000595332"/>
    </source>
</evidence>
<dbReference type="GO" id="GO:0005524">
    <property type="term" value="F:ATP binding"/>
    <property type="evidence" value="ECO:0007669"/>
    <property type="project" value="UniProtKB-KW"/>
</dbReference>
<dbReference type="InterPro" id="IPR027417">
    <property type="entry name" value="P-loop_NTPase"/>
</dbReference>
<organism evidence="6 7">
    <name type="scientific">Neptunomonas japonica JAMM 1380</name>
    <dbReference type="NCBI Taxonomy" id="1441457"/>
    <lineage>
        <taxon>Bacteria</taxon>
        <taxon>Pseudomonadati</taxon>
        <taxon>Pseudomonadota</taxon>
        <taxon>Gammaproteobacteria</taxon>
        <taxon>Oceanospirillales</taxon>
        <taxon>Oceanospirillaceae</taxon>
        <taxon>Neptunomonas</taxon>
    </lineage>
</organism>
<sequence length="490" mass="54909">MSQHQIELLVKSRTPLIVIETDEENQALSMITGMRAVLQRPIFKWSLTEGFERLDQPMAAQKLFSKPTDALGHIKSVRVSGVYVLADFHPFIDDPLHVRLLKDIALNFERLGHTLILISHAFEIPVELRKLSAKLEMSLPNKIELEQIVREEARQWTQQSGQRVQTDNQTLGLLVSNLTGLSHMDARRLARNAIYDDGAITHSDIPSVTQAKYELLSDDGNLNFEYDTAKFSDVAGFARLKTWLSERKAFFTGDAQVAHMPAPKGVLLLGVQGCGKSLAAKAVAGVWQAPLLRLDFGSLYNKYYGETEKNIRHALKTAEVMSPCVLWLDEIEKGIVSGGDDSGPAKRVLATLLTWMAEKKAPVFLVATANDITALPPELVRKGRFDEIFFVDLPTAEVRFSIFDIHLKRQKQSPELFDFARLVEISEGFSGAEIEQSVISAYYSAHAQGVPFSQELLMNELRKTRPLSIVMSEQIASLRHWAKDRTVPCD</sequence>
<protein>
    <recommendedName>
        <fullName evidence="4">Uncharacterized AAA domain-containing protein ycf46</fullName>
    </recommendedName>
</protein>
<evidence type="ECO:0000256" key="1">
    <source>
        <dbReference type="ARBA" id="ARBA00022741"/>
    </source>
</evidence>
<comment type="similarity">
    <text evidence="3">Belongs to the AAA ATPase family. Highly divergent.</text>
</comment>
<dbReference type="SUPFAM" id="SSF52540">
    <property type="entry name" value="P-loop containing nucleoside triphosphate hydrolases"/>
    <property type="match status" value="1"/>
</dbReference>
<accession>A0A7R6SWB9</accession>
<dbReference type="InterPro" id="IPR003593">
    <property type="entry name" value="AAA+_ATPase"/>
</dbReference>
<dbReference type="AlphaFoldDB" id="A0A7R6SWB9"/>
<keyword evidence="1" id="KW-0547">Nucleotide-binding</keyword>
<dbReference type="SMART" id="SM00382">
    <property type="entry name" value="AAA"/>
    <property type="match status" value="1"/>
</dbReference>
<dbReference type="EMBL" id="AP014546">
    <property type="protein sequence ID" value="BBB30325.1"/>
    <property type="molecule type" value="Genomic_DNA"/>
</dbReference>
<dbReference type="Pfam" id="PF00004">
    <property type="entry name" value="AAA"/>
    <property type="match status" value="1"/>
</dbReference>
<dbReference type="PANTHER" id="PTHR42960">
    <property type="entry name" value="YCF46 PROTEIN"/>
    <property type="match status" value="1"/>
</dbReference>
<gene>
    <name evidence="6" type="ORF">NEJAP_2379</name>
</gene>
<dbReference type="Proteomes" id="UP000595332">
    <property type="component" value="Chromosome"/>
</dbReference>
<name>A0A7R6SWB9_9GAMM</name>
<dbReference type="Gene3D" id="3.40.50.300">
    <property type="entry name" value="P-loop containing nucleotide triphosphate hydrolases"/>
    <property type="match status" value="1"/>
</dbReference>
<evidence type="ECO:0000256" key="2">
    <source>
        <dbReference type="ARBA" id="ARBA00022840"/>
    </source>
</evidence>
<dbReference type="KEGG" id="njp:NEJAP_2379"/>
<dbReference type="InterPro" id="IPR003959">
    <property type="entry name" value="ATPase_AAA_core"/>
</dbReference>
<evidence type="ECO:0000256" key="3">
    <source>
        <dbReference type="ARBA" id="ARBA00038088"/>
    </source>
</evidence>